<dbReference type="PANTHER" id="PTHR42961">
    <property type="entry name" value="IRON-SULFUR PROTEIN NUBPL"/>
    <property type="match status" value="1"/>
</dbReference>
<reference evidence="1 2" key="1">
    <citation type="submission" date="2024-06" db="EMBL/GenBank/DDBJ databases">
        <authorList>
            <person name="Li F."/>
        </authorList>
    </citation>
    <scope>NUCLEOTIDE SEQUENCE [LARGE SCALE GENOMIC DNA]</scope>
    <source>
        <strain evidence="1 2">GXAS 311</strain>
    </source>
</reference>
<dbReference type="EMBL" id="JBEVCJ010000001">
    <property type="protein sequence ID" value="MET1253847.1"/>
    <property type="molecule type" value="Genomic_DNA"/>
</dbReference>
<dbReference type="InterPro" id="IPR019591">
    <property type="entry name" value="Mrp/NBP35_ATP-bd"/>
</dbReference>
<evidence type="ECO:0000313" key="2">
    <source>
        <dbReference type="Proteomes" id="UP001548189"/>
    </source>
</evidence>
<dbReference type="InterPro" id="IPR033756">
    <property type="entry name" value="YlxH/NBP35"/>
</dbReference>
<dbReference type="PROSITE" id="PS01215">
    <property type="entry name" value="MRP"/>
    <property type="match status" value="1"/>
</dbReference>
<dbReference type="Gene3D" id="3.40.50.300">
    <property type="entry name" value="P-loop containing nucleotide triphosphate hydrolases"/>
    <property type="match status" value="1"/>
</dbReference>
<dbReference type="InterPro" id="IPR044304">
    <property type="entry name" value="NUBPL-like"/>
</dbReference>
<dbReference type="SUPFAM" id="SSF52540">
    <property type="entry name" value="P-loop containing nucleoside triphosphate hydrolases"/>
    <property type="match status" value="1"/>
</dbReference>
<comment type="caution">
    <text evidence="1">The sequence shown here is derived from an EMBL/GenBank/DDBJ whole genome shotgun (WGS) entry which is preliminary data.</text>
</comment>
<proteinExistence type="inferred from homology"/>
<protein>
    <submittedName>
        <fullName evidence="1">Iron-sulfur cluster carrier protein ApbC</fullName>
    </submittedName>
</protein>
<keyword evidence="2" id="KW-1185">Reference proteome</keyword>
<gene>
    <name evidence="1" type="primary">apbC</name>
    <name evidence="1" type="ORF">ABVT43_01795</name>
</gene>
<dbReference type="NCBIfam" id="NF008669">
    <property type="entry name" value="PRK11670.1"/>
    <property type="match status" value="1"/>
</dbReference>
<dbReference type="InterPro" id="IPR000808">
    <property type="entry name" value="Mrp-like_CS"/>
</dbReference>
<dbReference type="HAMAP" id="MF_02040">
    <property type="entry name" value="Mrp_NBP35"/>
    <property type="match status" value="1"/>
</dbReference>
<name>A0ABV2BPJ3_9GAMM</name>
<accession>A0ABV2BPJ3</accession>
<dbReference type="Proteomes" id="UP001548189">
    <property type="component" value="Unassembled WGS sequence"/>
</dbReference>
<organism evidence="1 2">
    <name type="scientific">Aliikangiella maris</name>
    <dbReference type="NCBI Taxonomy" id="3162458"/>
    <lineage>
        <taxon>Bacteria</taxon>
        <taxon>Pseudomonadati</taxon>
        <taxon>Pseudomonadota</taxon>
        <taxon>Gammaproteobacteria</taxon>
        <taxon>Oceanospirillales</taxon>
        <taxon>Pleioneaceae</taxon>
        <taxon>Aliikangiella</taxon>
    </lineage>
</organism>
<dbReference type="InterPro" id="IPR027417">
    <property type="entry name" value="P-loop_NTPase"/>
</dbReference>
<sequence>MLDEQAIIEVIGDSVFGCLPEDFDLAPHVRETTVVGDDVKLELVLPFPANGIKQLLAEEIEAAILRAWPQTKSVAVSIKHRIRAYETKAGVAPLARVKNIIAVASGKGGVGKSATSINLALALKEEGASVGILDADIYGPSVPIMLGIPNERPVSEDKKTILPLRAHGIGAMSIGFLVEEKQAMVWRGPMASSAFQQIIRDTRWGDIDYLIVDLPPGTGDIQLTMAQKIPVTGAVIVTTPQDLALADAKKAVSMFGKVKIPVLGVVENMSTHICSQCGHQEAIFGEGGGKFLSVDYEIPLLGQLPLAMTIREHLDDGNPSVSAEPESQISLTYRSIARNLAATMSQTLGQDFSKTADSISIKTWSPTT</sequence>
<dbReference type="PANTHER" id="PTHR42961:SF2">
    <property type="entry name" value="IRON-SULFUR PROTEIN NUBPL"/>
    <property type="match status" value="1"/>
</dbReference>
<dbReference type="CDD" id="cd02037">
    <property type="entry name" value="Mrp_NBP35"/>
    <property type="match status" value="1"/>
</dbReference>
<dbReference type="Pfam" id="PF10609">
    <property type="entry name" value="ParA"/>
    <property type="match status" value="1"/>
</dbReference>
<evidence type="ECO:0000313" key="1">
    <source>
        <dbReference type="EMBL" id="MET1253847.1"/>
    </source>
</evidence>